<dbReference type="PANTHER" id="PTHR43205:SF7">
    <property type="entry name" value="PROSTAGLANDIN REDUCTASE 1"/>
    <property type="match status" value="1"/>
</dbReference>
<dbReference type="CDD" id="cd05288">
    <property type="entry name" value="PGDH"/>
    <property type="match status" value="1"/>
</dbReference>
<keyword evidence="4" id="KW-1185">Reference proteome</keyword>
<dbReference type="EMBL" id="QUBR01000003">
    <property type="protein sequence ID" value="REK68867.1"/>
    <property type="molecule type" value="Genomic_DNA"/>
</dbReference>
<proteinExistence type="predicted"/>
<dbReference type="InterPro" id="IPR011032">
    <property type="entry name" value="GroES-like_sf"/>
</dbReference>
<dbReference type="SMART" id="SM00829">
    <property type="entry name" value="PKS_ER"/>
    <property type="match status" value="1"/>
</dbReference>
<dbReference type="AlphaFoldDB" id="A0A371NYU9"/>
<dbReference type="Pfam" id="PF16884">
    <property type="entry name" value="ADH_N_2"/>
    <property type="match status" value="1"/>
</dbReference>
<gene>
    <name evidence="3" type="ORF">DX116_18560</name>
</gene>
<evidence type="ECO:0000313" key="3">
    <source>
        <dbReference type="EMBL" id="REK68867.1"/>
    </source>
</evidence>
<reference evidence="3 4" key="1">
    <citation type="submission" date="2018-08" db="EMBL/GenBank/DDBJ databases">
        <title>Aeromicrobium sp. M2KJ-4, whole genome shotgun sequence.</title>
        <authorList>
            <person name="Tuo L."/>
        </authorList>
    </citation>
    <scope>NUCLEOTIDE SEQUENCE [LARGE SCALE GENOMIC DNA]</scope>
    <source>
        <strain evidence="3 4">M2KJ-4</strain>
    </source>
</reference>
<dbReference type="PANTHER" id="PTHR43205">
    <property type="entry name" value="PROSTAGLANDIN REDUCTASE"/>
    <property type="match status" value="1"/>
</dbReference>
<dbReference type="InterPro" id="IPR036291">
    <property type="entry name" value="NAD(P)-bd_dom_sf"/>
</dbReference>
<dbReference type="SUPFAM" id="SSF50129">
    <property type="entry name" value="GroES-like"/>
    <property type="match status" value="1"/>
</dbReference>
<dbReference type="SUPFAM" id="SSF51735">
    <property type="entry name" value="NAD(P)-binding Rossmann-fold domains"/>
    <property type="match status" value="1"/>
</dbReference>
<protein>
    <submittedName>
        <fullName evidence="3">NADP-dependent oxidoreductase</fullName>
    </submittedName>
</protein>
<dbReference type="OrthoDB" id="9805663at2"/>
<dbReference type="Proteomes" id="UP000265581">
    <property type="component" value="Unassembled WGS sequence"/>
</dbReference>
<feature type="domain" description="Enoyl reductase (ER)" evidence="2">
    <location>
        <begin position="16"/>
        <end position="332"/>
    </location>
</feature>
<dbReference type="InterPro" id="IPR041694">
    <property type="entry name" value="ADH_N_2"/>
</dbReference>
<dbReference type="InterPro" id="IPR013149">
    <property type="entry name" value="ADH-like_C"/>
</dbReference>
<dbReference type="Pfam" id="PF00107">
    <property type="entry name" value="ADH_zinc_N"/>
    <property type="match status" value="1"/>
</dbReference>
<dbReference type="InterPro" id="IPR045010">
    <property type="entry name" value="MDR_fam"/>
</dbReference>
<keyword evidence="1" id="KW-0560">Oxidoreductase</keyword>
<organism evidence="3 4">
    <name type="scientific">Aeromicrobium endophyticum</name>
    <dbReference type="NCBI Taxonomy" id="2292704"/>
    <lineage>
        <taxon>Bacteria</taxon>
        <taxon>Bacillati</taxon>
        <taxon>Actinomycetota</taxon>
        <taxon>Actinomycetes</taxon>
        <taxon>Propionibacteriales</taxon>
        <taxon>Nocardioidaceae</taxon>
        <taxon>Aeromicrobium</taxon>
    </lineage>
</organism>
<evidence type="ECO:0000259" key="2">
    <source>
        <dbReference type="SMART" id="SM00829"/>
    </source>
</evidence>
<comment type="caution">
    <text evidence="3">The sequence shown here is derived from an EMBL/GenBank/DDBJ whole genome shotgun (WGS) entry which is preliminary data.</text>
</comment>
<dbReference type="InterPro" id="IPR020843">
    <property type="entry name" value="ER"/>
</dbReference>
<dbReference type="Gene3D" id="3.40.50.720">
    <property type="entry name" value="NAD(P)-binding Rossmann-like Domain"/>
    <property type="match status" value="1"/>
</dbReference>
<dbReference type="FunFam" id="3.40.50.720:FF:000121">
    <property type="entry name" value="Prostaglandin reductase 2"/>
    <property type="match status" value="1"/>
</dbReference>
<name>A0A371NYU9_9ACTN</name>
<dbReference type="Gene3D" id="3.90.180.10">
    <property type="entry name" value="Medium-chain alcohol dehydrogenases, catalytic domain"/>
    <property type="match status" value="1"/>
</dbReference>
<evidence type="ECO:0000256" key="1">
    <source>
        <dbReference type="ARBA" id="ARBA00023002"/>
    </source>
</evidence>
<evidence type="ECO:0000313" key="4">
    <source>
        <dbReference type="Proteomes" id="UP000265581"/>
    </source>
</evidence>
<accession>A0A371NYU9</accession>
<sequence length="339" mass="35767">MVVLSREIHLAARPVGLPSSDDFVVREVELSPPAEGEVLVRNDWMSVDPAMRGRMRDVLSYVAPFGVGEVMAGGAVGTVVQSRSIGLSVGDHVVHRLGWRELAVGPAEAFQRIESGDLSTSHHLGVLGMPGLTAYVGLARIAAVEPGDVVLVSAAAGAVGQVAARVARHLGAVAVVRSTGGPVKAARLTEELGYDRAIDYRAAPIEQGVRDTVPEGIDVYFDNVGGDHLRAALMHLNMHGAVALCGAVSQYNCESRPMAPDHLSLAISKRLRLQGFIVSDHDDMRDEWVDLATGWIADGSLRTPQTVYEGIDSAVDAFIGMLSGANTGKTLVRLAADAA</sequence>
<dbReference type="GO" id="GO:0016628">
    <property type="term" value="F:oxidoreductase activity, acting on the CH-CH group of donors, NAD or NADP as acceptor"/>
    <property type="evidence" value="ECO:0007669"/>
    <property type="project" value="InterPro"/>
</dbReference>